<gene>
    <name evidence="9" type="ORF">CP978_33495</name>
</gene>
<dbReference type="Proteomes" id="UP000325763">
    <property type="component" value="Chromosome"/>
</dbReference>
<keyword evidence="5 7" id="KW-1133">Transmembrane helix</keyword>
<feature type="transmembrane region" description="Helical" evidence="7">
    <location>
        <begin position="38"/>
        <end position="55"/>
    </location>
</feature>
<comment type="similarity">
    <text evidence="7">Belongs to the binding-protein-dependent transport system permease family.</text>
</comment>
<feature type="compositionally biased region" description="Low complexity" evidence="8">
    <location>
        <begin position="10"/>
        <end position="25"/>
    </location>
</feature>
<evidence type="ECO:0000313" key="10">
    <source>
        <dbReference type="Proteomes" id="UP000325763"/>
    </source>
</evidence>
<dbReference type="KEGG" id="snq:CP978_33495"/>
<dbReference type="GO" id="GO:0005886">
    <property type="term" value="C:plasma membrane"/>
    <property type="evidence" value="ECO:0007669"/>
    <property type="project" value="UniProtKB-SubCell"/>
</dbReference>
<evidence type="ECO:0000256" key="5">
    <source>
        <dbReference type="ARBA" id="ARBA00022989"/>
    </source>
</evidence>
<accession>A0A5P2WBN4</accession>
<proteinExistence type="inferred from homology"/>
<dbReference type="PROSITE" id="PS50928">
    <property type="entry name" value="ABC_TM1"/>
    <property type="match status" value="1"/>
</dbReference>
<evidence type="ECO:0000256" key="6">
    <source>
        <dbReference type="ARBA" id="ARBA00023136"/>
    </source>
</evidence>
<keyword evidence="2 7" id="KW-0813">Transport</keyword>
<comment type="subcellular location">
    <subcellularLocation>
        <location evidence="1 7">Cell membrane</location>
        <topology evidence="1 7">Multi-pass membrane protein</topology>
    </subcellularLocation>
</comment>
<keyword evidence="6 7" id="KW-0472">Membrane</keyword>
<evidence type="ECO:0000256" key="3">
    <source>
        <dbReference type="ARBA" id="ARBA00022475"/>
    </source>
</evidence>
<name>A0A5P2WBN4_9ACTN</name>
<dbReference type="RefSeq" id="WP_150478359.1">
    <property type="nucleotide sequence ID" value="NZ_CP023747.1"/>
</dbReference>
<dbReference type="AlphaFoldDB" id="A0A5P2WBN4"/>
<keyword evidence="3" id="KW-1003">Cell membrane</keyword>
<evidence type="ECO:0000313" key="9">
    <source>
        <dbReference type="EMBL" id="QEV42805.1"/>
    </source>
</evidence>
<keyword evidence="4 7" id="KW-0812">Transmembrane</keyword>
<dbReference type="Pfam" id="PF00528">
    <property type="entry name" value="BPD_transp_1"/>
    <property type="match status" value="1"/>
</dbReference>
<evidence type="ECO:0000256" key="4">
    <source>
        <dbReference type="ARBA" id="ARBA00022692"/>
    </source>
</evidence>
<dbReference type="PANTHER" id="PTHR30151:SF20">
    <property type="entry name" value="ABC TRANSPORTER PERMEASE PROTEIN HI_0355-RELATED"/>
    <property type="match status" value="1"/>
</dbReference>
<evidence type="ECO:0000256" key="8">
    <source>
        <dbReference type="SAM" id="MobiDB-lite"/>
    </source>
</evidence>
<dbReference type="EMBL" id="CP023747">
    <property type="protein sequence ID" value="QEV42805.1"/>
    <property type="molecule type" value="Genomic_DNA"/>
</dbReference>
<feature type="region of interest" description="Disordered" evidence="8">
    <location>
        <begin position="1"/>
        <end position="35"/>
    </location>
</feature>
<feature type="transmembrane region" description="Helical" evidence="7">
    <location>
        <begin position="206"/>
        <end position="230"/>
    </location>
</feature>
<evidence type="ECO:0000256" key="7">
    <source>
        <dbReference type="RuleBase" id="RU363032"/>
    </source>
</evidence>
<dbReference type="PANTHER" id="PTHR30151">
    <property type="entry name" value="ALKANE SULFONATE ABC TRANSPORTER-RELATED, MEMBRANE SUBUNIT"/>
    <property type="match status" value="1"/>
</dbReference>
<dbReference type="InterPro" id="IPR000515">
    <property type="entry name" value="MetI-like"/>
</dbReference>
<evidence type="ECO:0000256" key="2">
    <source>
        <dbReference type="ARBA" id="ARBA00022448"/>
    </source>
</evidence>
<dbReference type="InterPro" id="IPR035906">
    <property type="entry name" value="MetI-like_sf"/>
</dbReference>
<feature type="transmembrane region" description="Helical" evidence="7">
    <location>
        <begin position="92"/>
        <end position="115"/>
    </location>
</feature>
<reference evidence="9 10" key="1">
    <citation type="submission" date="2017-09" db="EMBL/GenBank/DDBJ databases">
        <title>Streptomyces genome completion.</title>
        <authorList>
            <person name="Lee N."/>
            <person name="Cho B.-K."/>
        </authorList>
    </citation>
    <scope>NUCLEOTIDE SEQUENCE [LARGE SCALE GENOMIC DNA]</scope>
    <source>
        <strain evidence="9 10">ATCC 14899</strain>
    </source>
</reference>
<feature type="transmembrane region" description="Helical" evidence="7">
    <location>
        <begin position="250"/>
        <end position="276"/>
    </location>
</feature>
<dbReference type="GO" id="GO:0055085">
    <property type="term" value="P:transmembrane transport"/>
    <property type="evidence" value="ECO:0007669"/>
    <property type="project" value="InterPro"/>
</dbReference>
<evidence type="ECO:0000256" key="1">
    <source>
        <dbReference type="ARBA" id="ARBA00004651"/>
    </source>
</evidence>
<protein>
    <submittedName>
        <fullName evidence="9">ABC transporter permease</fullName>
    </submittedName>
</protein>
<feature type="transmembrane region" description="Helical" evidence="7">
    <location>
        <begin position="122"/>
        <end position="146"/>
    </location>
</feature>
<feature type="transmembrane region" description="Helical" evidence="7">
    <location>
        <begin position="152"/>
        <end position="173"/>
    </location>
</feature>
<dbReference type="Gene3D" id="1.10.3720.10">
    <property type="entry name" value="MetI-like"/>
    <property type="match status" value="1"/>
</dbReference>
<dbReference type="CDD" id="cd06261">
    <property type="entry name" value="TM_PBP2"/>
    <property type="match status" value="1"/>
</dbReference>
<sequence length="282" mass="29199">MRMQTPFRPGSAPGAVASAGKAEAMSTEKRRGPSLPGVRGPAVSVAVLAAALAVWEVGVRVTGTPSYALPAPSEIVTTADWGAVLEAVKSTVLAVLGGFAAGNAAGFALALLISASPVLASVLYPLALTLRAIPVVALAPFITLAFGRGATLTIVVAALIVFFPTLINVLLGLRSVEREALELMHVLNCRPVTVYRRVRLPAAMPAFFDAMRIAAPSAVLGVMTAEWIIGGQGLGKLVITAALSLETTTMWAAILASSLVAGLLFSLVTLAERLLLPWAERR</sequence>
<dbReference type="SUPFAM" id="SSF161098">
    <property type="entry name" value="MetI-like"/>
    <property type="match status" value="1"/>
</dbReference>
<organism evidence="9 10">
    <name type="scientific">Streptomyces nodosus</name>
    <dbReference type="NCBI Taxonomy" id="40318"/>
    <lineage>
        <taxon>Bacteria</taxon>
        <taxon>Bacillati</taxon>
        <taxon>Actinomycetota</taxon>
        <taxon>Actinomycetes</taxon>
        <taxon>Kitasatosporales</taxon>
        <taxon>Streptomycetaceae</taxon>
        <taxon>Streptomyces</taxon>
    </lineage>
</organism>